<accession>A0ABV0KD80</accession>
<dbReference type="RefSeq" id="WP_199308892.1">
    <property type="nucleotide sequence ID" value="NZ_JAMPKX010000016.1"/>
</dbReference>
<evidence type="ECO:0000256" key="1">
    <source>
        <dbReference type="SAM" id="MobiDB-lite"/>
    </source>
</evidence>
<feature type="compositionally biased region" description="Basic and acidic residues" evidence="1">
    <location>
        <begin position="16"/>
        <end position="28"/>
    </location>
</feature>
<organism evidence="2 3">
    <name type="scientific">Leptolyngbya subtilissima DQ-A4</name>
    <dbReference type="NCBI Taxonomy" id="2933933"/>
    <lineage>
        <taxon>Bacteria</taxon>
        <taxon>Bacillati</taxon>
        <taxon>Cyanobacteriota</taxon>
        <taxon>Cyanophyceae</taxon>
        <taxon>Leptolyngbyales</taxon>
        <taxon>Leptolyngbyaceae</taxon>
        <taxon>Leptolyngbya group</taxon>
        <taxon>Leptolyngbya</taxon>
    </lineage>
</organism>
<sequence>MANGNESEENELMANVDDKESEQNRLLEEVADNPGARTAAIHQNPELMQQEARNAAAGEGPNGSGGSGASSSAEDYVPSSSDPEATDLPTANSPRRG</sequence>
<feature type="compositionally biased region" description="Acidic residues" evidence="1">
    <location>
        <begin position="1"/>
        <end position="11"/>
    </location>
</feature>
<comment type="caution">
    <text evidence="2">The sequence shown here is derived from an EMBL/GenBank/DDBJ whole genome shotgun (WGS) entry which is preliminary data.</text>
</comment>
<dbReference type="Proteomes" id="UP001482513">
    <property type="component" value="Unassembled WGS sequence"/>
</dbReference>
<dbReference type="EMBL" id="JAMPKX010000016">
    <property type="protein sequence ID" value="MEP0949878.1"/>
    <property type="molecule type" value="Genomic_DNA"/>
</dbReference>
<name>A0ABV0KD80_9CYAN</name>
<feature type="compositionally biased region" description="Polar residues" evidence="1">
    <location>
        <begin position="78"/>
        <end position="97"/>
    </location>
</feature>
<reference evidence="2 3" key="1">
    <citation type="submission" date="2022-04" db="EMBL/GenBank/DDBJ databases">
        <title>Positive selection, recombination, and allopatry shape intraspecific diversity of widespread and dominant cyanobacteria.</title>
        <authorList>
            <person name="Wei J."/>
            <person name="Shu W."/>
            <person name="Hu C."/>
        </authorList>
    </citation>
    <scope>NUCLEOTIDE SEQUENCE [LARGE SCALE GENOMIC DNA]</scope>
    <source>
        <strain evidence="2 3">DQ-A4</strain>
    </source>
</reference>
<protein>
    <submittedName>
        <fullName evidence="2">Uncharacterized protein</fullName>
    </submittedName>
</protein>
<keyword evidence="3" id="KW-1185">Reference proteome</keyword>
<evidence type="ECO:0000313" key="3">
    <source>
        <dbReference type="Proteomes" id="UP001482513"/>
    </source>
</evidence>
<feature type="region of interest" description="Disordered" evidence="1">
    <location>
        <begin position="1"/>
        <end position="97"/>
    </location>
</feature>
<gene>
    <name evidence="2" type="ORF">NC992_23600</name>
</gene>
<evidence type="ECO:0000313" key="2">
    <source>
        <dbReference type="EMBL" id="MEP0949878.1"/>
    </source>
</evidence>
<proteinExistence type="predicted"/>